<dbReference type="Proteomes" id="UP000219111">
    <property type="component" value="Unassembled WGS sequence"/>
</dbReference>
<evidence type="ECO:0000313" key="3">
    <source>
        <dbReference type="Proteomes" id="UP000219111"/>
    </source>
</evidence>
<accession>A0A285SIF3</accession>
<gene>
    <name evidence="2" type="ORF">SAMN05877831_104185</name>
</gene>
<evidence type="ECO:0000256" key="1">
    <source>
        <dbReference type="SAM" id="SignalP"/>
    </source>
</evidence>
<dbReference type="AlphaFoldDB" id="A0A285SIF3"/>
<keyword evidence="3" id="KW-1185">Reference proteome</keyword>
<protein>
    <submittedName>
        <fullName evidence="2">Uncharacterized protein</fullName>
    </submittedName>
</protein>
<evidence type="ECO:0000313" key="2">
    <source>
        <dbReference type="EMBL" id="SOC05613.1"/>
    </source>
</evidence>
<dbReference type="RefSeq" id="WP_097069745.1">
    <property type="nucleotide sequence ID" value="NZ_OBMT01000004.1"/>
</dbReference>
<dbReference type="EMBL" id="OBMT01000004">
    <property type="protein sequence ID" value="SOC05613.1"/>
    <property type="molecule type" value="Genomic_DNA"/>
</dbReference>
<feature type="signal peptide" evidence="1">
    <location>
        <begin position="1"/>
        <end position="23"/>
    </location>
</feature>
<proteinExistence type="predicted"/>
<name>A0A285SIF3_9RHOB</name>
<organism evidence="2 3">
    <name type="scientific">Rhodobacter maris</name>
    <dbReference type="NCBI Taxonomy" id="446682"/>
    <lineage>
        <taxon>Bacteria</taxon>
        <taxon>Pseudomonadati</taxon>
        <taxon>Pseudomonadota</taxon>
        <taxon>Alphaproteobacteria</taxon>
        <taxon>Rhodobacterales</taxon>
        <taxon>Rhodobacter group</taxon>
        <taxon>Rhodobacter</taxon>
    </lineage>
</organism>
<sequence>MNTKGQAFASVFTLLLTAGICQAETCADRDHVVSKLKSMFGESLIANAASSRGDGAVLEVYATPDAATWSILVALPERGLACLAATGRGREDLNAALNIAPTTQLAQR</sequence>
<dbReference type="OrthoDB" id="9810895at2"/>
<feature type="chain" id="PRO_5012899645" evidence="1">
    <location>
        <begin position="24"/>
        <end position="108"/>
    </location>
</feature>
<keyword evidence="1" id="KW-0732">Signal</keyword>
<reference evidence="3" key="1">
    <citation type="submission" date="2017-08" db="EMBL/GenBank/DDBJ databases">
        <authorList>
            <person name="Varghese N."/>
            <person name="Submissions S."/>
        </authorList>
    </citation>
    <scope>NUCLEOTIDE SEQUENCE [LARGE SCALE GENOMIC DNA]</scope>
    <source>
        <strain evidence="3">JA276</strain>
    </source>
</reference>